<dbReference type="InterPro" id="IPR038721">
    <property type="entry name" value="IS701-like_DDE_dom"/>
</dbReference>
<organism evidence="3 4">
    <name type="scientific">Streptomyces mirabilis</name>
    <dbReference type="NCBI Taxonomy" id="68239"/>
    <lineage>
        <taxon>Bacteria</taxon>
        <taxon>Bacillati</taxon>
        <taxon>Actinomycetota</taxon>
        <taxon>Actinomycetes</taxon>
        <taxon>Kitasatosporales</taxon>
        <taxon>Streptomycetaceae</taxon>
        <taxon>Streptomyces</taxon>
    </lineage>
</organism>
<feature type="domain" description="Transposase IS701-like DDE" evidence="2">
    <location>
        <begin position="85"/>
        <end position="132"/>
    </location>
</feature>
<evidence type="ECO:0000313" key="4">
    <source>
        <dbReference type="Proteomes" id="UP000181942"/>
    </source>
</evidence>
<feature type="compositionally biased region" description="Polar residues" evidence="1">
    <location>
        <begin position="1"/>
        <end position="15"/>
    </location>
</feature>
<proteinExistence type="predicted"/>
<evidence type="ECO:0000313" key="3">
    <source>
        <dbReference type="EMBL" id="SFH13898.1"/>
    </source>
</evidence>
<accession>A0A1I2XK66</accession>
<protein>
    <recommendedName>
        <fullName evidence="2">Transposase IS701-like DDE domain-containing protein</fullName>
    </recommendedName>
</protein>
<name>A0A1I2XK66_9ACTN</name>
<dbReference type="Pfam" id="PF13546">
    <property type="entry name" value="DDE_5"/>
    <property type="match status" value="1"/>
</dbReference>
<dbReference type="AlphaFoldDB" id="A0A1I2XK66"/>
<dbReference type="Proteomes" id="UP000181942">
    <property type="component" value="Unassembled WGS sequence"/>
</dbReference>
<dbReference type="EMBL" id="FONR01000048">
    <property type="protein sequence ID" value="SFH13898.1"/>
    <property type="molecule type" value="Genomic_DNA"/>
</dbReference>
<evidence type="ECO:0000256" key="1">
    <source>
        <dbReference type="SAM" id="MobiDB-lite"/>
    </source>
</evidence>
<reference evidence="3 4" key="1">
    <citation type="submission" date="2016-10" db="EMBL/GenBank/DDBJ databases">
        <authorList>
            <person name="de Groot N.N."/>
        </authorList>
    </citation>
    <scope>NUCLEOTIDE SEQUENCE [LARGE SCALE GENOMIC DNA]</scope>
    <source>
        <strain evidence="3 4">OK461</strain>
    </source>
</reference>
<gene>
    <name evidence="3" type="ORF">SAMN02787118_14823</name>
</gene>
<sequence>MTAWKTATSTRSQTAGGDEPTAFGTPARGGTDRHAARPRIRLRRLLRTHPVGKGKRRCLGVRNFIALIDGTYQPVKRQPAKAPIVLVWDLLRRRIAERLCDAIAPDVWVVEDVSFPKCGTASAGVARHLDRRPGAVGEDALADRA</sequence>
<evidence type="ECO:0000259" key="2">
    <source>
        <dbReference type="Pfam" id="PF13546"/>
    </source>
</evidence>
<feature type="region of interest" description="Disordered" evidence="1">
    <location>
        <begin position="1"/>
        <end position="38"/>
    </location>
</feature>